<keyword evidence="3" id="KW-1185">Reference proteome</keyword>
<reference evidence="2 3" key="1">
    <citation type="submission" date="2021-06" db="EMBL/GenBank/DDBJ databases">
        <title>Ecological speciation of a Streptomyces species isolated from different habitats and geographic origins.</title>
        <authorList>
            <person name="Wang J."/>
        </authorList>
    </citation>
    <scope>NUCLEOTIDE SEQUENCE [LARGE SCALE GENOMIC DNA]</scope>
    <source>
        <strain evidence="2 3">FXJ8.012</strain>
    </source>
</reference>
<proteinExistence type="predicted"/>
<gene>
    <name evidence="2" type="ORF">KVH32_20095</name>
</gene>
<dbReference type="Proteomes" id="UP000758701">
    <property type="component" value="Unassembled WGS sequence"/>
</dbReference>
<sequence length="291" mass="27483">MAVVLKGGVEGVAVVAVVAVETDEVVVVVAVARWTGGGVRPSGAAVPGGVEPGPGSGAPSGARCGGCADAVAEAGDAGVRRAAPGVVDWRTGSTGPEEVGAPRPPRRGAAALRCTGCAEAGFLPVPGWESGTAGGCPAWAAVPGAVPWTGRWTGGDAGVAEGALAPPACAASTARCTGAWADDAGDAGDAGVGAVGPWGVVDVSEVRPGAGVAGPVGPVGVDPDRDGCAARLGDGEFAGPEAAARRWTGGCAPAGAAGPPGAAERLGPVEGPFAAGEGVEGEGAAEREAPV</sequence>
<dbReference type="EMBL" id="JAHSTP010000007">
    <property type="protein sequence ID" value="MBZ6153441.1"/>
    <property type="molecule type" value="Genomic_DNA"/>
</dbReference>
<evidence type="ECO:0000313" key="2">
    <source>
        <dbReference type="EMBL" id="MBZ6153441.1"/>
    </source>
</evidence>
<evidence type="ECO:0000256" key="1">
    <source>
        <dbReference type="SAM" id="MobiDB-lite"/>
    </source>
</evidence>
<organism evidence="2 3">
    <name type="scientific">Streptomyces olivaceus</name>
    <dbReference type="NCBI Taxonomy" id="47716"/>
    <lineage>
        <taxon>Bacteria</taxon>
        <taxon>Bacillati</taxon>
        <taxon>Actinomycetota</taxon>
        <taxon>Actinomycetes</taxon>
        <taxon>Kitasatosporales</taxon>
        <taxon>Streptomycetaceae</taxon>
        <taxon>Streptomyces</taxon>
    </lineage>
</organism>
<feature type="region of interest" description="Disordered" evidence="1">
    <location>
        <begin position="248"/>
        <end position="291"/>
    </location>
</feature>
<accession>A0ABS7W650</accession>
<protein>
    <submittedName>
        <fullName evidence="2">Uncharacterized protein</fullName>
    </submittedName>
</protein>
<feature type="region of interest" description="Disordered" evidence="1">
    <location>
        <begin position="40"/>
        <end position="61"/>
    </location>
</feature>
<comment type="caution">
    <text evidence="2">The sequence shown here is derived from an EMBL/GenBank/DDBJ whole genome shotgun (WGS) entry which is preliminary data.</text>
</comment>
<evidence type="ECO:0000313" key="3">
    <source>
        <dbReference type="Proteomes" id="UP000758701"/>
    </source>
</evidence>
<dbReference type="RefSeq" id="WP_224309948.1">
    <property type="nucleotide sequence ID" value="NZ_JAHSST010000007.1"/>
</dbReference>
<feature type="region of interest" description="Disordered" evidence="1">
    <location>
        <begin position="87"/>
        <end position="106"/>
    </location>
</feature>
<name>A0ABS7W650_STROV</name>
<feature type="compositionally biased region" description="Low complexity" evidence="1">
    <location>
        <begin position="249"/>
        <end position="263"/>
    </location>
</feature>